<dbReference type="InterPro" id="IPR013792">
    <property type="entry name" value="RNA3'P_cycl/enolpyr_Trfase_a/b"/>
</dbReference>
<dbReference type="Proteomes" id="UP000177610">
    <property type="component" value="Unassembled WGS sequence"/>
</dbReference>
<dbReference type="STRING" id="1817821.A2717_04615"/>
<dbReference type="EMBL" id="MFEH01000004">
    <property type="protein sequence ID" value="OGE73886.1"/>
    <property type="molecule type" value="Genomic_DNA"/>
</dbReference>
<evidence type="ECO:0000313" key="1">
    <source>
        <dbReference type="EMBL" id="OGE73886.1"/>
    </source>
</evidence>
<reference evidence="1 2" key="1">
    <citation type="journal article" date="2016" name="Nat. Commun.">
        <title>Thousands of microbial genomes shed light on interconnected biogeochemical processes in an aquifer system.</title>
        <authorList>
            <person name="Anantharaman K."/>
            <person name="Brown C.T."/>
            <person name="Hug L.A."/>
            <person name="Sharon I."/>
            <person name="Castelle C.J."/>
            <person name="Probst A.J."/>
            <person name="Thomas B.C."/>
            <person name="Singh A."/>
            <person name="Wilkins M.J."/>
            <person name="Karaoz U."/>
            <person name="Brodie E.L."/>
            <person name="Williams K.H."/>
            <person name="Hubbard S.S."/>
            <person name="Banfield J.F."/>
        </authorList>
    </citation>
    <scope>NUCLEOTIDE SEQUENCE [LARGE SCALE GENOMIC DNA]</scope>
</reference>
<proteinExistence type="predicted"/>
<evidence type="ECO:0000313" key="2">
    <source>
        <dbReference type="Proteomes" id="UP000177610"/>
    </source>
</evidence>
<name>A0A1F5N8A2_9BACT</name>
<dbReference type="AlphaFoldDB" id="A0A1F5N8A2"/>
<gene>
    <name evidence="1" type="ORF">A2717_04615</name>
</gene>
<accession>A0A1F5N8A2</accession>
<dbReference type="SUPFAM" id="SSF55205">
    <property type="entry name" value="EPT/RTPC-like"/>
    <property type="match status" value="1"/>
</dbReference>
<protein>
    <submittedName>
        <fullName evidence="1">Uncharacterized protein</fullName>
    </submittedName>
</protein>
<organism evidence="1 2">
    <name type="scientific">Candidatus Doudnabacteria bacterium RIFCSPHIGHO2_01_FULL_41_86</name>
    <dbReference type="NCBI Taxonomy" id="1817821"/>
    <lineage>
        <taxon>Bacteria</taxon>
        <taxon>Candidatus Doudnaibacteriota</taxon>
    </lineage>
</organism>
<comment type="caution">
    <text evidence="1">The sequence shown here is derived from an EMBL/GenBank/DDBJ whole genome shotgun (WGS) entry which is preliminary data.</text>
</comment>
<sequence>MKYIPLDKSWIIRMGILDLIYGYPDILEFLAAQLILSDDLVALKRACVVWLRYSKFSFRWFLLGIVWPKARTINVGESGTLYRFLQFAIWMLGLKLRLKASGTLKKRKLSRDPAIVYLSQTALLNFPGEPTSQWASAAVLLGDKERLVDAPFKLKLTYEGVDHWYARRRKKLCWEPRYDETIRAQASAFRELLIGKRPNFTPLQPEDYCFARVFDYITRSEAEYRWPSLAGHESNRFEEVEKALGWAKAGLTVTSKDHRVVQAIVMWGAVHHVDVKVQYPHVVSKSWPEFPQFMQEYASHVSFA</sequence>
<dbReference type="GO" id="GO:0003824">
    <property type="term" value="F:catalytic activity"/>
    <property type="evidence" value="ECO:0007669"/>
    <property type="project" value="InterPro"/>
</dbReference>